<feature type="compositionally biased region" description="Low complexity" evidence="1">
    <location>
        <begin position="63"/>
        <end position="73"/>
    </location>
</feature>
<dbReference type="OrthoDB" id="7658418at2"/>
<evidence type="ECO:0000313" key="3">
    <source>
        <dbReference type="EMBL" id="TCP25382.1"/>
    </source>
</evidence>
<feature type="transmembrane region" description="Helical" evidence="2">
    <location>
        <begin position="6"/>
        <end position="25"/>
    </location>
</feature>
<protein>
    <recommendedName>
        <fullName evidence="5">Divergent polysaccharide deacetylase</fullName>
    </recommendedName>
</protein>
<gene>
    <name evidence="3" type="ORF">EV656_103132</name>
</gene>
<reference evidence="3 4" key="1">
    <citation type="submission" date="2019-03" db="EMBL/GenBank/DDBJ databases">
        <title>Genomic Encyclopedia of Type Strains, Phase IV (KMG-IV): sequencing the most valuable type-strain genomes for metagenomic binning, comparative biology and taxonomic classification.</title>
        <authorList>
            <person name="Goeker M."/>
        </authorList>
    </citation>
    <scope>NUCLEOTIDE SEQUENCE [LARGE SCALE GENOMIC DNA]</scope>
    <source>
        <strain evidence="3 4">DSM 2781</strain>
    </source>
</reference>
<dbReference type="InterPro" id="IPR011330">
    <property type="entry name" value="Glyco_hydro/deAcase_b/a-brl"/>
</dbReference>
<feature type="compositionally biased region" description="Pro residues" evidence="1">
    <location>
        <begin position="305"/>
        <end position="325"/>
    </location>
</feature>
<organism evidence="3 4">
    <name type="scientific">Rhodovulum adriaticum</name>
    <name type="common">Rhodopseudomonas adriatica</name>
    <dbReference type="NCBI Taxonomy" id="35804"/>
    <lineage>
        <taxon>Bacteria</taxon>
        <taxon>Pseudomonadati</taxon>
        <taxon>Pseudomonadota</taxon>
        <taxon>Alphaproteobacteria</taxon>
        <taxon>Rhodobacterales</taxon>
        <taxon>Paracoccaceae</taxon>
        <taxon>Rhodovulum</taxon>
    </lineage>
</organism>
<feature type="region of interest" description="Disordered" evidence="1">
    <location>
        <begin position="30"/>
        <end position="97"/>
    </location>
</feature>
<keyword evidence="2" id="KW-1133">Transmembrane helix</keyword>
<dbReference type="EMBL" id="SLXL01000003">
    <property type="protein sequence ID" value="TCP25382.1"/>
    <property type="molecule type" value="Genomic_DNA"/>
</dbReference>
<feature type="region of interest" description="Disordered" evidence="1">
    <location>
        <begin position="152"/>
        <end position="337"/>
    </location>
</feature>
<dbReference type="Gene3D" id="3.20.20.370">
    <property type="entry name" value="Glycoside hydrolase/deacetylase"/>
    <property type="match status" value="1"/>
</dbReference>
<dbReference type="GO" id="GO:0005975">
    <property type="term" value="P:carbohydrate metabolic process"/>
    <property type="evidence" value="ECO:0007669"/>
    <property type="project" value="InterPro"/>
</dbReference>
<keyword evidence="2" id="KW-0812">Transmembrane</keyword>
<proteinExistence type="predicted"/>
<keyword evidence="4" id="KW-1185">Reference proteome</keyword>
<feature type="compositionally biased region" description="Low complexity" evidence="1">
    <location>
        <begin position="293"/>
        <end position="304"/>
    </location>
</feature>
<feature type="compositionally biased region" description="Low complexity" evidence="1">
    <location>
        <begin position="326"/>
        <end position="337"/>
    </location>
</feature>
<feature type="compositionally biased region" description="Low complexity" evidence="1">
    <location>
        <begin position="241"/>
        <end position="258"/>
    </location>
</feature>
<dbReference type="CDD" id="cd10936">
    <property type="entry name" value="CE4_DAC2"/>
    <property type="match status" value="1"/>
</dbReference>
<dbReference type="RefSeq" id="WP_132601308.1">
    <property type="nucleotide sequence ID" value="NZ_SLXL01000003.1"/>
</dbReference>
<evidence type="ECO:0000256" key="2">
    <source>
        <dbReference type="SAM" id="Phobius"/>
    </source>
</evidence>
<accession>A0A4R2NU11</accession>
<feature type="compositionally biased region" description="Low complexity" evidence="1">
    <location>
        <begin position="172"/>
        <end position="182"/>
    </location>
</feature>
<evidence type="ECO:0008006" key="5">
    <source>
        <dbReference type="Google" id="ProtNLM"/>
    </source>
</evidence>
<dbReference type="SUPFAM" id="SSF88713">
    <property type="entry name" value="Glycoside hydrolase/deacetylase"/>
    <property type="match status" value="1"/>
</dbReference>
<feature type="region of interest" description="Disordered" evidence="1">
    <location>
        <begin position="110"/>
        <end position="140"/>
    </location>
</feature>
<dbReference type="Proteomes" id="UP000295733">
    <property type="component" value="Unassembled WGS sequence"/>
</dbReference>
<feature type="compositionally biased region" description="Low complexity" evidence="1">
    <location>
        <begin position="130"/>
        <end position="140"/>
    </location>
</feature>
<evidence type="ECO:0000256" key="1">
    <source>
        <dbReference type="SAM" id="MobiDB-lite"/>
    </source>
</evidence>
<name>A0A4R2NU11_RHOAD</name>
<sequence>MGKGLVSGIIWGVIVSVLVLVLLALTTPVPQRGGTGLARPAEAPASGLPSGAQTPDADEVTQGAAATGETPAGETDEAAPSREQGAPAAVPEQAQDGPLQEPVMENTAAGRGVAPTAPTTSVPEAPPVADPAADAPVAAPATSPAVDIVLPEGSAFGRPEGLERNDLPGEAPAPRAAPGAAIPAPPLPAADTPALDETAPASAPSPVVDGPAAMIAPEGTEAPTRQMTDEEPVLPSPGVRGPSDPGAAIGAGADAVPDPAQPLGLPPTGFESGVPGVRTDRLPTASVQPPPTEEAAAPEQAPTASAPPPAAAPAPEGDAPPPAPPTDAAAPASAAEPEAGALARNARAVELRAGVPLMSVILIDAGEEGVARAALHELSVPVTFAVDPTLSDAGDIVRGYRDAGHEVVTLARGLPPGATPSDLEETMTALLAATDGSVAVLDAATGGFQDDRALSAQMVSLADASGHGLLTYDRGLNGAARMAGQVGVPAATVFRLLDGARDNPFVIRRKLDRALFKARQDGHVIVVGHSYRDTVSAFYEWALEAAADEVQLVPVSAILTRE</sequence>
<dbReference type="Pfam" id="PF04748">
    <property type="entry name" value="Polysacc_deac_2"/>
    <property type="match status" value="1"/>
</dbReference>
<comment type="caution">
    <text evidence="3">The sequence shown here is derived from an EMBL/GenBank/DDBJ whole genome shotgun (WGS) entry which is preliminary data.</text>
</comment>
<evidence type="ECO:0000313" key="4">
    <source>
        <dbReference type="Proteomes" id="UP000295733"/>
    </source>
</evidence>
<dbReference type="AlphaFoldDB" id="A0A4R2NU11"/>
<keyword evidence="2" id="KW-0472">Membrane</keyword>
<dbReference type="InterPro" id="IPR006837">
    <property type="entry name" value="Divergent_DAC"/>
</dbReference>